<accession>A0A5M8Q1F8</accession>
<reference evidence="1 2" key="1">
    <citation type="submission" date="2019-09" db="EMBL/GenBank/DDBJ databases">
        <title>The hologenome of the rock-dwelling lichen Lasallia pustulata.</title>
        <authorList>
            <person name="Greshake Tzovaras B."/>
            <person name="Segers F."/>
            <person name="Bicker A."/>
            <person name="Dal Grande F."/>
            <person name="Otte J."/>
            <person name="Hankeln T."/>
            <person name="Schmitt I."/>
            <person name="Ebersberger I."/>
        </authorList>
    </citation>
    <scope>NUCLEOTIDE SEQUENCE [LARGE SCALE GENOMIC DNA]</scope>
    <source>
        <strain evidence="1">A1-1</strain>
    </source>
</reference>
<dbReference type="AlphaFoldDB" id="A0A5M8Q1F8"/>
<name>A0A5M8Q1F8_9LECA</name>
<dbReference type="Proteomes" id="UP000324767">
    <property type="component" value="Unassembled WGS sequence"/>
</dbReference>
<sequence>MGQWLGVSKSIYLRRGKSSPLQPSPRDCANARSSSVVLHKRHREATMCCFAYDKDQGFRAPQASLACSQLLSLLLVISTQSYDVLQPRIRESIDKRKVRCLIQGWRMDPEK</sequence>
<evidence type="ECO:0000313" key="1">
    <source>
        <dbReference type="EMBL" id="KAA6415542.1"/>
    </source>
</evidence>
<evidence type="ECO:0000313" key="2">
    <source>
        <dbReference type="Proteomes" id="UP000324767"/>
    </source>
</evidence>
<comment type="caution">
    <text evidence="1">The sequence shown here is derived from an EMBL/GenBank/DDBJ whole genome shotgun (WGS) entry which is preliminary data.</text>
</comment>
<organism evidence="1 2">
    <name type="scientific">Lasallia pustulata</name>
    <dbReference type="NCBI Taxonomy" id="136370"/>
    <lineage>
        <taxon>Eukaryota</taxon>
        <taxon>Fungi</taxon>
        <taxon>Dikarya</taxon>
        <taxon>Ascomycota</taxon>
        <taxon>Pezizomycotina</taxon>
        <taxon>Lecanoromycetes</taxon>
        <taxon>OSLEUM clade</taxon>
        <taxon>Umbilicariomycetidae</taxon>
        <taxon>Umbilicariales</taxon>
        <taxon>Umbilicariaceae</taxon>
        <taxon>Lasallia</taxon>
    </lineage>
</organism>
<protein>
    <submittedName>
        <fullName evidence="1">Uncharacterized protein</fullName>
    </submittedName>
</protein>
<proteinExistence type="predicted"/>
<gene>
    <name evidence="1" type="ORF">FRX48_00258</name>
</gene>
<dbReference type="EMBL" id="VXIT01000001">
    <property type="protein sequence ID" value="KAA6415542.1"/>
    <property type="molecule type" value="Genomic_DNA"/>
</dbReference>